<accession>A0A9P4Y8Y1</accession>
<feature type="compositionally biased region" description="Low complexity" evidence="1">
    <location>
        <begin position="513"/>
        <end position="529"/>
    </location>
</feature>
<keyword evidence="4" id="KW-1185">Reference proteome</keyword>
<name>A0A9P4Y8Y1_CRYP1</name>
<organism evidence="3 4">
    <name type="scientific">Cryphonectria parasitica (strain ATCC 38755 / EP155)</name>
    <dbReference type="NCBI Taxonomy" id="660469"/>
    <lineage>
        <taxon>Eukaryota</taxon>
        <taxon>Fungi</taxon>
        <taxon>Dikarya</taxon>
        <taxon>Ascomycota</taxon>
        <taxon>Pezizomycotina</taxon>
        <taxon>Sordariomycetes</taxon>
        <taxon>Sordariomycetidae</taxon>
        <taxon>Diaporthales</taxon>
        <taxon>Cryphonectriaceae</taxon>
        <taxon>Cryphonectria-Endothia species complex</taxon>
        <taxon>Cryphonectria</taxon>
    </lineage>
</organism>
<evidence type="ECO:0000256" key="2">
    <source>
        <dbReference type="SAM" id="SignalP"/>
    </source>
</evidence>
<dbReference type="EMBL" id="MU032345">
    <property type="protein sequence ID" value="KAF3768225.1"/>
    <property type="molecule type" value="Genomic_DNA"/>
</dbReference>
<feature type="compositionally biased region" description="Low complexity" evidence="1">
    <location>
        <begin position="248"/>
        <end position="257"/>
    </location>
</feature>
<evidence type="ECO:0000313" key="4">
    <source>
        <dbReference type="Proteomes" id="UP000803844"/>
    </source>
</evidence>
<evidence type="ECO:0000313" key="3">
    <source>
        <dbReference type="EMBL" id="KAF3768225.1"/>
    </source>
</evidence>
<dbReference type="Proteomes" id="UP000803844">
    <property type="component" value="Unassembled WGS sequence"/>
</dbReference>
<feature type="chain" id="PRO_5040138983" evidence="2">
    <location>
        <begin position="25"/>
        <end position="577"/>
    </location>
</feature>
<feature type="region of interest" description="Disordered" evidence="1">
    <location>
        <begin position="349"/>
        <end position="577"/>
    </location>
</feature>
<dbReference type="AlphaFoldDB" id="A0A9P4Y8Y1"/>
<keyword evidence="2" id="KW-0732">Signal</keyword>
<sequence>MPAPAPPPSLLSSVLLALFSLALQTNTITTSDPISQKLFACDIAAYSDAELDRYLEGQRLSSGVRLVEVEDPENLPGSFIQRLRDRAQHTSNAAQSCPVDPAQLSARLLDISSDNTTSSRPRRPPPDPESPNRTLMPTPRDERERQDYMDLVQEGGRPLYAIDLINKVAENPSSYEHLWKLGGSSAASNTSTGATALARSLLWENYWHGYDAAWETLVRSGMLRPFETEEYICEFKSVFQRQHEEDQAAQALRSARSAAEDVPRRARGDSSSSRHTSAARMQRMEAARSRLEAAEEALALIKRRNDLIGEFKRATEDYCIEKREMGHDRIRMQWVLDQVPLVEAELNGARPAGGTEATRNHDDHDDDGDDEAAYDQTTKRQRRERIKRQKRDAGEPGPTPGARPKRSREDAADNRLSLKRLKRRSGDGDSLGSHGEMAGGAGTGAAGGPQGPEAVEAGYEHAAGAIERPAPKGSKHPSGHPQQTGSPRHASRPRTTSQLPRRSARIAARREALQAAPAPPSASRGPPQGSRRRLAQAPPAPTAAAGGRQDHRARLPPTKTRRQGARGGGRRAAAEVR</sequence>
<reference evidence="3" key="1">
    <citation type="journal article" date="2020" name="Phytopathology">
        <title>Genome sequence of the chestnut blight fungus Cryphonectria parasitica EP155: A fundamental resource for an archetypical invasive plant pathogen.</title>
        <authorList>
            <person name="Crouch J.A."/>
            <person name="Dawe A."/>
            <person name="Aerts A."/>
            <person name="Barry K."/>
            <person name="Churchill A.C.L."/>
            <person name="Grimwood J."/>
            <person name="Hillman B."/>
            <person name="Milgroom M.G."/>
            <person name="Pangilinan J."/>
            <person name="Smith M."/>
            <person name="Salamov A."/>
            <person name="Schmutz J."/>
            <person name="Yadav J."/>
            <person name="Grigoriev I.V."/>
            <person name="Nuss D."/>
        </authorList>
    </citation>
    <scope>NUCLEOTIDE SEQUENCE</scope>
    <source>
        <strain evidence="3">EP155</strain>
    </source>
</reference>
<feature type="signal peptide" evidence="2">
    <location>
        <begin position="1"/>
        <end position="24"/>
    </location>
</feature>
<proteinExistence type="predicted"/>
<feature type="region of interest" description="Disordered" evidence="1">
    <location>
        <begin position="246"/>
        <end position="286"/>
    </location>
</feature>
<feature type="compositionally biased region" description="Basic residues" evidence="1">
    <location>
        <begin position="379"/>
        <end position="390"/>
    </location>
</feature>
<comment type="caution">
    <text evidence="3">The sequence shown here is derived from an EMBL/GenBank/DDBJ whole genome shotgun (WGS) entry which is preliminary data.</text>
</comment>
<feature type="compositionally biased region" description="Gly residues" evidence="1">
    <location>
        <begin position="437"/>
        <end position="450"/>
    </location>
</feature>
<feature type="compositionally biased region" description="Acidic residues" evidence="1">
    <location>
        <begin position="364"/>
        <end position="373"/>
    </location>
</feature>
<evidence type="ECO:0000256" key="1">
    <source>
        <dbReference type="SAM" id="MobiDB-lite"/>
    </source>
</evidence>
<feature type="compositionally biased region" description="Basic and acidic residues" evidence="1">
    <location>
        <begin position="258"/>
        <end position="268"/>
    </location>
</feature>
<dbReference type="GeneID" id="63839620"/>
<feature type="region of interest" description="Disordered" evidence="1">
    <location>
        <begin position="112"/>
        <end position="145"/>
    </location>
</feature>
<dbReference type="RefSeq" id="XP_040779186.1">
    <property type="nucleotide sequence ID" value="XM_040922491.1"/>
</dbReference>
<dbReference type="OrthoDB" id="5236268at2759"/>
<protein>
    <submittedName>
        <fullName evidence="3">Uncharacterized protein</fullName>
    </submittedName>
</protein>
<gene>
    <name evidence="3" type="ORF">M406DRAFT_349700</name>
</gene>